<organism evidence="7 8">
    <name type="scientific">Lophiostoma macrostomum CBS 122681</name>
    <dbReference type="NCBI Taxonomy" id="1314788"/>
    <lineage>
        <taxon>Eukaryota</taxon>
        <taxon>Fungi</taxon>
        <taxon>Dikarya</taxon>
        <taxon>Ascomycota</taxon>
        <taxon>Pezizomycotina</taxon>
        <taxon>Dothideomycetes</taxon>
        <taxon>Pleosporomycetidae</taxon>
        <taxon>Pleosporales</taxon>
        <taxon>Lophiostomataceae</taxon>
        <taxon>Lophiostoma</taxon>
    </lineage>
</organism>
<dbReference type="GO" id="GO:0005886">
    <property type="term" value="C:plasma membrane"/>
    <property type="evidence" value="ECO:0007669"/>
    <property type="project" value="TreeGrafter"/>
</dbReference>
<feature type="transmembrane region" description="Helical" evidence="6">
    <location>
        <begin position="20"/>
        <end position="38"/>
    </location>
</feature>
<feature type="transmembrane region" description="Helical" evidence="6">
    <location>
        <begin position="367"/>
        <end position="387"/>
    </location>
</feature>
<feature type="transmembrane region" description="Helical" evidence="6">
    <location>
        <begin position="311"/>
        <end position="334"/>
    </location>
</feature>
<keyword evidence="4 6" id="KW-1133">Transmembrane helix</keyword>
<dbReference type="AlphaFoldDB" id="A0A6A6TG93"/>
<accession>A0A6A6TG93</accession>
<keyword evidence="5 6" id="KW-0472">Membrane</keyword>
<feature type="transmembrane region" description="Helical" evidence="6">
    <location>
        <begin position="91"/>
        <end position="109"/>
    </location>
</feature>
<keyword evidence="3 6" id="KW-0812">Transmembrane</keyword>
<keyword evidence="8" id="KW-1185">Reference proteome</keyword>
<dbReference type="GO" id="GO:0008506">
    <property type="term" value="F:sucrose:proton symporter activity"/>
    <property type="evidence" value="ECO:0007669"/>
    <property type="project" value="TreeGrafter"/>
</dbReference>
<dbReference type="SUPFAM" id="SSF103473">
    <property type="entry name" value="MFS general substrate transporter"/>
    <property type="match status" value="1"/>
</dbReference>
<name>A0A6A6TG93_9PLEO</name>
<evidence type="ECO:0000256" key="5">
    <source>
        <dbReference type="ARBA" id="ARBA00023136"/>
    </source>
</evidence>
<gene>
    <name evidence="7" type="ORF">K491DRAFT_675927</name>
</gene>
<feature type="transmembrane region" description="Helical" evidence="6">
    <location>
        <begin position="393"/>
        <end position="417"/>
    </location>
</feature>
<keyword evidence="2" id="KW-0813">Transport</keyword>
<evidence type="ECO:0000256" key="3">
    <source>
        <dbReference type="ARBA" id="ARBA00022692"/>
    </source>
</evidence>
<evidence type="ECO:0000256" key="2">
    <source>
        <dbReference type="ARBA" id="ARBA00022448"/>
    </source>
</evidence>
<dbReference type="Proteomes" id="UP000799324">
    <property type="component" value="Unassembled WGS sequence"/>
</dbReference>
<evidence type="ECO:0000313" key="8">
    <source>
        <dbReference type="Proteomes" id="UP000799324"/>
    </source>
</evidence>
<protein>
    <submittedName>
        <fullName evidence="7">Sucrose transport protein-like protein</fullName>
    </submittedName>
</protein>
<feature type="transmembrane region" description="Helical" evidence="6">
    <location>
        <begin position="207"/>
        <end position="224"/>
    </location>
</feature>
<sequence>MVHGAQWTGTPKVKGSTESMRMALLTASLIGLQFTWNVEMTYCTPYLLELGLTKSKISLVWLAGPLSGLIMQPIVGVVADRSKSRWGRRRPFMLGGTVLVSMFLLLLGWTKEVVQMFVTEKEAVREATIALAVFSIYGIDFAINAVQGSCRGLVVDTLPIPKQQTGSSWASRMVAVGSLVGYGAGAVDLGKIFGTMLGDTQFKQLTAVAALTLCLTIGVTSYSVTERVLISNGKDEEEEQGPMQVLSTIANKAMNLPKGIAAICFVQFWAWIGWFPFLFYSTTWVGEIYLRFDAPVEVKASEDITGQVGRIGSTALIAFSIITFVMSVVLPWLVKSPQEDAPGFTPRPPASIASFVIEVEKYKPSLLTAWTASHCIFAGSMIMAPFVQSLRSATLIVAACGVSWAISCWAPFTFLGVEINRLSQPNSHSYGHMTRNSIELESPAQLHLNQSAEESHGSTGASSGAYLGIMNLYTTLPQFVGTFISWCVFSILEPGKSPELAKEAHPDEHHSTDGPNAIAVCLFIGALSAGVAALATRRLRRIQNY</sequence>
<evidence type="ECO:0000313" key="7">
    <source>
        <dbReference type="EMBL" id="KAF2658995.1"/>
    </source>
</evidence>
<feature type="transmembrane region" description="Helical" evidence="6">
    <location>
        <begin position="129"/>
        <end position="148"/>
    </location>
</feature>
<evidence type="ECO:0000256" key="4">
    <source>
        <dbReference type="ARBA" id="ARBA00022989"/>
    </source>
</evidence>
<evidence type="ECO:0000256" key="6">
    <source>
        <dbReference type="SAM" id="Phobius"/>
    </source>
</evidence>
<evidence type="ECO:0000256" key="1">
    <source>
        <dbReference type="ARBA" id="ARBA00004141"/>
    </source>
</evidence>
<feature type="transmembrane region" description="Helical" evidence="6">
    <location>
        <begin position="517"/>
        <end position="536"/>
    </location>
</feature>
<dbReference type="EMBL" id="MU004310">
    <property type="protein sequence ID" value="KAF2658995.1"/>
    <property type="molecule type" value="Genomic_DNA"/>
</dbReference>
<proteinExistence type="predicted"/>
<dbReference type="OrthoDB" id="28755at2759"/>
<dbReference type="Gene3D" id="1.20.1250.20">
    <property type="entry name" value="MFS general substrate transporter like domains"/>
    <property type="match status" value="1"/>
</dbReference>
<dbReference type="Pfam" id="PF13347">
    <property type="entry name" value="MFS_2"/>
    <property type="match status" value="1"/>
</dbReference>
<feature type="transmembrane region" description="Helical" evidence="6">
    <location>
        <begin position="58"/>
        <end position="79"/>
    </location>
</feature>
<reference evidence="7" key="1">
    <citation type="journal article" date="2020" name="Stud. Mycol.">
        <title>101 Dothideomycetes genomes: a test case for predicting lifestyles and emergence of pathogens.</title>
        <authorList>
            <person name="Haridas S."/>
            <person name="Albert R."/>
            <person name="Binder M."/>
            <person name="Bloem J."/>
            <person name="Labutti K."/>
            <person name="Salamov A."/>
            <person name="Andreopoulos B."/>
            <person name="Baker S."/>
            <person name="Barry K."/>
            <person name="Bills G."/>
            <person name="Bluhm B."/>
            <person name="Cannon C."/>
            <person name="Castanera R."/>
            <person name="Culley D."/>
            <person name="Daum C."/>
            <person name="Ezra D."/>
            <person name="Gonzalez J."/>
            <person name="Henrissat B."/>
            <person name="Kuo A."/>
            <person name="Liang C."/>
            <person name="Lipzen A."/>
            <person name="Lutzoni F."/>
            <person name="Magnuson J."/>
            <person name="Mondo S."/>
            <person name="Nolan M."/>
            <person name="Ohm R."/>
            <person name="Pangilinan J."/>
            <person name="Park H.-J."/>
            <person name="Ramirez L."/>
            <person name="Alfaro M."/>
            <person name="Sun H."/>
            <person name="Tritt A."/>
            <person name="Yoshinaga Y."/>
            <person name="Zwiers L.-H."/>
            <person name="Turgeon B."/>
            <person name="Goodwin S."/>
            <person name="Spatafora J."/>
            <person name="Crous P."/>
            <person name="Grigoriev I."/>
        </authorList>
    </citation>
    <scope>NUCLEOTIDE SEQUENCE</scope>
    <source>
        <strain evidence="7">CBS 122681</strain>
    </source>
</reference>
<dbReference type="PANTHER" id="PTHR19432">
    <property type="entry name" value="SUGAR TRANSPORTER"/>
    <property type="match status" value="1"/>
</dbReference>
<feature type="transmembrane region" description="Helical" evidence="6">
    <location>
        <begin position="260"/>
        <end position="280"/>
    </location>
</feature>
<comment type="subcellular location">
    <subcellularLocation>
        <location evidence="1">Membrane</location>
        <topology evidence="1">Multi-pass membrane protein</topology>
    </subcellularLocation>
</comment>
<dbReference type="InterPro" id="IPR036259">
    <property type="entry name" value="MFS_trans_sf"/>
</dbReference>
<dbReference type="PANTHER" id="PTHR19432:SF76">
    <property type="entry name" value="TRANSPORTER, PUTATIVE (EUROFUNG)-RELATED"/>
    <property type="match status" value="1"/>
</dbReference>